<dbReference type="EMBL" id="SSOD01000006">
    <property type="protein sequence ID" value="THF61610.1"/>
    <property type="molecule type" value="Genomic_DNA"/>
</dbReference>
<reference evidence="2 3" key="1">
    <citation type="submission" date="2019-04" db="EMBL/GenBank/DDBJ databases">
        <title>Azoarcus rhizosphaerae sp. nov. isolated from rhizosphere of Ficus religiosa.</title>
        <authorList>
            <person name="Lin S.-Y."/>
            <person name="Hameed A."/>
            <person name="Hsu Y.-H."/>
            <person name="Young C.-C."/>
        </authorList>
    </citation>
    <scope>NUCLEOTIDE SEQUENCE [LARGE SCALE GENOMIC DNA]</scope>
    <source>
        <strain evidence="2 3">CC-YHH848</strain>
    </source>
</reference>
<evidence type="ECO:0000313" key="2">
    <source>
        <dbReference type="EMBL" id="THF61610.1"/>
    </source>
</evidence>
<keyword evidence="3" id="KW-1185">Reference proteome</keyword>
<protein>
    <recommendedName>
        <fullName evidence="1">Alpha-L-glutamate ligase-related protein ATP-grasp domain-containing protein</fullName>
    </recommendedName>
</protein>
<comment type="caution">
    <text evidence="2">The sequence shown here is derived from an EMBL/GenBank/DDBJ whole genome shotgun (WGS) entry which is preliminary data.</text>
</comment>
<dbReference type="Gene3D" id="3.30.470.20">
    <property type="entry name" value="ATP-grasp fold, B domain"/>
    <property type="match status" value="1"/>
</dbReference>
<accession>A0A4V6RX46</accession>
<dbReference type="Pfam" id="PF14397">
    <property type="entry name" value="ATPgrasp_ST"/>
    <property type="match status" value="1"/>
</dbReference>
<dbReference type="RefSeq" id="WP_136384684.1">
    <property type="nucleotide sequence ID" value="NZ_SSOD01000006.1"/>
</dbReference>
<dbReference type="AlphaFoldDB" id="A0A4V6RX46"/>
<dbReference type="SUPFAM" id="SSF56059">
    <property type="entry name" value="Glutathione synthetase ATP-binding domain-like"/>
    <property type="match status" value="1"/>
</dbReference>
<feature type="domain" description="Alpha-L-glutamate ligase-related protein ATP-grasp" evidence="1">
    <location>
        <begin position="70"/>
        <end position="341"/>
    </location>
</feature>
<proteinExistence type="predicted"/>
<sequence length="353" mass="38346">MLTRLRSFSAVMARKAGAGGLPFSRQLAEMAWLYVFRGLGPGYYLMARFWRPELPFAEKAKHWNGRKFLRFVHRINDPAYFKISQNKLSEKCLLAGLRIPTTPLMGLFHPRQGHAVAGRPLTTVAQLEAVLKEAGGGGFFFKPAEGDSGRGVFALDTVVDGERLLFSDPISGAAVSADELEQRLLSSPAGYVVERTIAQHEALAQLNPSSVNTLRIWVVHDCGGVHVVGAFLRVGRVGSVVDNTAAGGLACAIDLESGVIVRALDLTLERNEHLCHPDSGRPLQGLQIPYWKECVEVACTALRVLPGARFSGMDIAVTGEGPLVVEYNVEANQRGATHFDVPHGTLFSGFETQ</sequence>
<evidence type="ECO:0000313" key="3">
    <source>
        <dbReference type="Proteomes" id="UP000307956"/>
    </source>
</evidence>
<gene>
    <name evidence="2" type="ORF">E6O51_09145</name>
</gene>
<organism evidence="2 3">
    <name type="scientific">Pseudothauera rhizosphaerae</name>
    <dbReference type="NCBI Taxonomy" id="2565932"/>
    <lineage>
        <taxon>Bacteria</taxon>
        <taxon>Pseudomonadati</taxon>
        <taxon>Pseudomonadota</taxon>
        <taxon>Betaproteobacteria</taxon>
        <taxon>Rhodocyclales</taxon>
        <taxon>Zoogloeaceae</taxon>
        <taxon>Pseudothauera</taxon>
    </lineage>
</organism>
<dbReference type="OrthoDB" id="8736147at2"/>
<evidence type="ECO:0000259" key="1">
    <source>
        <dbReference type="Pfam" id="PF14397"/>
    </source>
</evidence>
<dbReference type="InterPro" id="IPR039523">
    <property type="entry name" value="RimK-rel_E_lig_ATP-grasp"/>
</dbReference>
<name>A0A4V6RX46_9RHOO</name>
<dbReference type="Proteomes" id="UP000307956">
    <property type="component" value="Unassembled WGS sequence"/>
</dbReference>